<comment type="similarity">
    <text evidence="2">Belongs to the CD36 family.</text>
</comment>
<evidence type="ECO:0000256" key="7">
    <source>
        <dbReference type="ARBA" id="ARBA00023180"/>
    </source>
</evidence>
<dbReference type="PANTHER" id="PTHR11923:SF93">
    <property type="entry name" value="GH07959P-RELATED"/>
    <property type="match status" value="1"/>
</dbReference>
<dbReference type="AlphaFoldDB" id="A0A0A9XHB3"/>
<proteinExistence type="inferred from homology"/>
<name>A0A0A9XHB3_LYGHE</name>
<dbReference type="PANTHER" id="PTHR11923">
    <property type="entry name" value="SCAVENGER RECEPTOR CLASS B TYPE-1 SR-B1"/>
    <property type="match status" value="1"/>
</dbReference>
<keyword evidence="3" id="KW-1003">Cell membrane</keyword>
<evidence type="ECO:0000256" key="1">
    <source>
        <dbReference type="ARBA" id="ARBA00004236"/>
    </source>
</evidence>
<dbReference type="EMBL" id="GBHO01042077">
    <property type="protein sequence ID" value="JAG01527.1"/>
    <property type="molecule type" value="Transcribed_RNA"/>
</dbReference>
<evidence type="ECO:0000313" key="10">
    <source>
        <dbReference type="EMBL" id="JAG19041.1"/>
    </source>
</evidence>
<evidence type="ECO:0000313" key="9">
    <source>
        <dbReference type="EMBL" id="JAG01527.1"/>
    </source>
</evidence>
<keyword evidence="5 8" id="KW-1133">Transmembrane helix</keyword>
<keyword evidence="4 8" id="KW-0812">Transmembrane</keyword>
<accession>A0A0A9XHB3</accession>
<dbReference type="InterPro" id="IPR002159">
    <property type="entry name" value="CD36_fam"/>
</dbReference>
<dbReference type="GO" id="GO:0005886">
    <property type="term" value="C:plasma membrane"/>
    <property type="evidence" value="ECO:0007669"/>
    <property type="project" value="UniProtKB-SubCell"/>
</dbReference>
<dbReference type="EMBL" id="GBHO01024563">
    <property type="protein sequence ID" value="JAG19041.1"/>
    <property type="molecule type" value="Transcribed_RNA"/>
</dbReference>
<dbReference type="Pfam" id="PF01130">
    <property type="entry name" value="CD36"/>
    <property type="match status" value="1"/>
</dbReference>
<keyword evidence="6 8" id="KW-0472">Membrane</keyword>
<evidence type="ECO:0000256" key="8">
    <source>
        <dbReference type="SAM" id="Phobius"/>
    </source>
</evidence>
<dbReference type="GO" id="GO:0005737">
    <property type="term" value="C:cytoplasm"/>
    <property type="evidence" value="ECO:0007669"/>
    <property type="project" value="TreeGrafter"/>
</dbReference>
<evidence type="ECO:0000256" key="2">
    <source>
        <dbReference type="ARBA" id="ARBA00010532"/>
    </source>
</evidence>
<protein>
    <submittedName>
        <fullName evidence="10">Protein croquemort</fullName>
    </submittedName>
</protein>
<comment type="subcellular location">
    <subcellularLocation>
        <location evidence="1">Cell membrane</location>
    </subcellularLocation>
</comment>
<feature type="transmembrane region" description="Helical" evidence="8">
    <location>
        <begin position="21"/>
        <end position="48"/>
    </location>
</feature>
<dbReference type="PRINTS" id="PR01609">
    <property type="entry name" value="CD36FAMILY"/>
</dbReference>
<evidence type="ECO:0000256" key="4">
    <source>
        <dbReference type="ARBA" id="ARBA00022692"/>
    </source>
</evidence>
<keyword evidence="7" id="KW-0325">Glycoprotein</keyword>
<evidence type="ECO:0000256" key="5">
    <source>
        <dbReference type="ARBA" id="ARBA00022989"/>
    </source>
</evidence>
<evidence type="ECO:0000256" key="3">
    <source>
        <dbReference type="ARBA" id="ARBA00022475"/>
    </source>
</evidence>
<gene>
    <name evidence="10" type="primary">crq_11</name>
    <name evidence="9" type="synonym">crq_4</name>
    <name evidence="10" type="ORF">CM83_79689</name>
    <name evidence="9" type="ORF">CM83_79693</name>
</gene>
<feature type="transmembrane region" description="Helical" evidence="8">
    <location>
        <begin position="460"/>
        <end position="484"/>
    </location>
</feature>
<dbReference type="GO" id="GO:0005044">
    <property type="term" value="F:scavenger receptor activity"/>
    <property type="evidence" value="ECO:0007669"/>
    <property type="project" value="TreeGrafter"/>
</dbReference>
<reference evidence="10" key="1">
    <citation type="journal article" date="2014" name="PLoS ONE">
        <title>Transcriptome-Based Identification of ABC Transporters in the Western Tarnished Plant Bug Lygus hesperus.</title>
        <authorList>
            <person name="Hull J.J."/>
            <person name="Chaney K."/>
            <person name="Geib S.M."/>
            <person name="Fabrick J.A."/>
            <person name="Brent C.S."/>
            <person name="Walsh D."/>
            <person name="Lavine L.C."/>
        </authorList>
    </citation>
    <scope>NUCLEOTIDE SEQUENCE</scope>
</reference>
<evidence type="ECO:0000256" key="6">
    <source>
        <dbReference type="ARBA" id="ARBA00023136"/>
    </source>
</evidence>
<reference evidence="10" key="2">
    <citation type="submission" date="2014-07" db="EMBL/GenBank/DDBJ databases">
        <authorList>
            <person name="Hull J."/>
        </authorList>
    </citation>
    <scope>NUCLEOTIDE SEQUENCE</scope>
</reference>
<organism evidence="10">
    <name type="scientific">Lygus hesperus</name>
    <name type="common">Western plant bug</name>
    <dbReference type="NCBI Taxonomy" id="30085"/>
    <lineage>
        <taxon>Eukaryota</taxon>
        <taxon>Metazoa</taxon>
        <taxon>Ecdysozoa</taxon>
        <taxon>Arthropoda</taxon>
        <taxon>Hexapoda</taxon>
        <taxon>Insecta</taxon>
        <taxon>Pterygota</taxon>
        <taxon>Neoptera</taxon>
        <taxon>Paraneoptera</taxon>
        <taxon>Hemiptera</taxon>
        <taxon>Heteroptera</taxon>
        <taxon>Panheteroptera</taxon>
        <taxon>Cimicomorpha</taxon>
        <taxon>Miridae</taxon>
        <taxon>Mirini</taxon>
        <taxon>Lygus</taxon>
    </lineage>
</organism>
<sequence>MDNGHVTTRQNRKKRMTVPRVPVLIPVALIGCLGAIFVVSGITFLFTWNNLLVSIIKNQLKVTSGSKTYQMWRDTPVPQYMSFYFFNWTNHDKLKSETPTFDEVGPYKFNIVEKKTDVVYNENGTLTFRIQRFWYFDEENSYGSLDDEVYTLNAVAKTAANSIRNWNGLMRRSLSFTMGTFGTSIHVYKKVGELLFDGYSDPLLATASKMPAFSGLSVPFDKFGWFYKRNGSTAFDGLFNMDTGENGVENVGVLRRWNNKNTTGFYDGGCSMLKGSAGELFPPGVEKEKGIEMFTADLCRSIKLTYAEEVESYGLKGYKFEGDVYTFDNGTLDPANSCFCDGDCSPSGVLNLTACRFGAPGFVSFPHFHLADPFYREQVAGMHPDPQRHTLYITLEPTFGIPMDVAARFQINILLTPDDVISLFEDVPTIYFPMIWFEHRAGITPEMAAEVRLALAATTWNVYVALANGFLGAALLSWASYMLVKNRQRVGMSSRDGEEVKIGSLQNTYEHEKEVKEMQSLIATVD</sequence>